<dbReference type="InterPro" id="IPR011990">
    <property type="entry name" value="TPR-like_helical_dom_sf"/>
</dbReference>
<dbReference type="Pfam" id="PF07980">
    <property type="entry name" value="SusD_RagB"/>
    <property type="match status" value="1"/>
</dbReference>
<reference evidence="8 9" key="1">
    <citation type="submission" date="2016-11" db="EMBL/GenBank/DDBJ databases">
        <title>Whole Genome Sequencing of Mucilaginibacter polytrichastri RG4-7(T) isolated from the moss sample.</title>
        <authorList>
            <person name="Li Y."/>
        </authorList>
    </citation>
    <scope>NUCLEOTIDE SEQUENCE [LARGE SCALE GENOMIC DNA]</scope>
    <source>
        <strain evidence="8 9">RG4-7</strain>
    </source>
</reference>
<keyword evidence="5" id="KW-0998">Cell outer membrane</keyword>
<evidence type="ECO:0000256" key="3">
    <source>
        <dbReference type="ARBA" id="ARBA00022729"/>
    </source>
</evidence>
<evidence type="ECO:0000259" key="6">
    <source>
        <dbReference type="Pfam" id="PF07980"/>
    </source>
</evidence>
<sequence>MKKDIKMKTKILMAAVLICLLFASCKKYLDETPQGLISSDELNTPTNVDKMVIAAYSALGNDYWAAPYTSMWAYGSIRSGDAYKGGDGTGDVSDFHAYETFSLNRVDLGTTDNTWYRLYIGVNRVNDALGRINNMTTADYPNKVERQAEMRYLRAHFYFLLKILYKRVPYIDENIPKAGYDTVSNRTYTSDQLWTKIANDFSFAAANLPTKQSDIGRANKFAAEAYLAKTLLYQAYTQDDNNNVTSIDKAKLTQVNTLCDDVISSGQYGLLADFADNFLPAFDNSKESVFAIQYSLNDGTPQGRVDNGHSLDYPMVSQYGCCGFHVPSHNLINAFQTDNSGLPLFTTFNNTDIEASGDYFTSSFDPRIDHTAAIPGHPYKYKTDFIYQATWSRAPQVYGPLLSMKETVAYDDPTFKKFAPFMSSSKNWAIIRYADVLLMKAETLIELGREMEALPLINQVRQRAANSTALLKQAGGGATSNYKISTYQPGVNCAWTNDYARQAIRYERRMEFAMEGYRFFDLVRWGIAAEYLNSYFNAEKSRVGQLQDAVFKKNRDEYLPIPQNQINFSKGLYKQNSGW</sequence>
<organism evidence="8 9">
    <name type="scientific">Mucilaginibacter polytrichastri</name>
    <dbReference type="NCBI Taxonomy" id="1302689"/>
    <lineage>
        <taxon>Bacteria</taxon>
        <taxon>Pseudomonadati</taxon>
        <taxon>Bacteroidota</taxon>
        <taxon>Sphingobacteriia</taxon>
        <taxon>Sphingobacteriales</taxon>
        <taxon>Sphingobacteriaceae</taxon>
        <taxon>Mucilaginibacter</taxon>
    </lineage>
</organism>
<proteinExistence type="inferred from homology"/>
<dbReference type="InterPro" id="IPR012944">
    <property type="entry name" value="SusD_RagB_dom"/>
</dbReference>
<dbReference type="Pfam" id="PF14322">
    <property type="entry name" value="SusD-like_3"/>
    <property type="match status" value="1"/>
</dbReference>
<evidence type="ECO:0000313" key="9">
    <source>
        <dbReference type="Proteomes" id="UP000186720"/>
    </source>
</evidence>
<evidence type="ECO:0000259" key="7">
    <source>
        <dbReference type="Pfam" id="PF14322"/>
    </source>
</evidence>
<evidence type="ECO:0000256" key="5">
    <source>
        <dbReference type="ARBA" id="ARBA00023237"/>
    </source>
</evidence>
<comment type="similarity">
    <text evidence="2">Belongs to the SusD family.</text>
</comment>
<name>A0A1Q5ZRW9_9SPHI</name>
<keyword evidence="9" id="KW-1185">Reference proteome</keyword>
<dbReference type="STRING" id="1302689.RG47T_5210"/>
<dbReference type="EMBL" id="MPPL01000002">
    <property type="protein sequence ID" value="OKS84520.1"/>
    <property type="molecule type" value="Genomic_DNA"/>
</dbReference>
<evidence type="ECO:0000256" key="4">
    <source>
        <dbReference type="ARBA" id="ARBA00023136"/>
    </source>
</evidence>
<dbReference type="AlphaFoldDB" id="A0A1Q5ZRW9"/>
<evidence type="ECO:0000256" key="1">
    <source>
        <dbReference type="ARBA" id="ARBA00004442"/>
    </source>
</evidence>
<keyword evidence="3" id="KW-0732">Signal</keyword>
<dbReference type="GO" id="GO:0009279">
    <property type="term" value="C:cell outer membrane"/>
    <property type="evidence" value="ECO:0007669"/>
    <property type="project" value="UniProtKB-SubCell"/>
</dbReference>
<feature type="domain" description="RagB/SusD" evidence="6">
    <location>
        <begin position="286"/>
        <end position="579"/>
    </location>
</feature>
<dbReference type="Proteomes" id="UP000186720">
    <property type="component" value="Unassembled WGS sequence"/>
</dbReference>
<dbReference type="PROSITE" id="PS51257">
    <property type="entry name" value="PROKAR_LIPOPROTEIN"/>
    <property type="match status" value="1"/>
</dbReference>
<evidence type="ECO:0000313" key="8">
    <source>
        <dbReference type="EMBL" id="OKS84520.1"/>
    </source>
</evidence>
<accession>A0A1Q5ZRW9</accession>
<keyword evidence="4" id="KW-0472">Membrane</keyword>
<evidence type="ECO:0000256" key="2">
    <source>
        <dbReference type="ARBA" id="ARBA00006275"/>
    </source>
</evidence>
<gene>
    <name evidence="8" type="ORF">RG47T_5210</name>
</gene>
<comment type="caution">
    <text evidence="8">The sequence shown here is derived from an EMBL/GenBank/DDBJ whole genome shotgun (WGS) entry which is preliminary data.</text>
</comment>
<protein>
    <submittedName>
        <fullName evidence="8">Uncharacterized protein</fullName>
    </submittedName>
</protein>
<comment type="subcellular location">
    <subcellularLocation>
        <location evidence="1">Cell outer membrane</location>
    </subcellularLocation>
</comment>
<dbReference type="SUPFAM" id="SSF48452">
    <property type="entry name" value="TPR-like"/>
    <property type="match status" value="1"/>
</dbReference>
<dbReference type="InterPro" id="IPR033985">
    <property type="entry name" value="SusD-like_N"/>
</dbReference>
<feature type="domain" description="SusD-like N-terminal" evidence="7">
    <location>
        <begin position="27"/>
        <end position="231"/>
    </location>
</feature>
<dbReference type="Gene3D" id="1.25.40.390">
    <property type="match status" value="1"/>
</dbReference>